<dbReference type="GeneID" id="78061287"/>
<feature type="transmembrane region" description="Helical" evidence="1">
    <location>
        <begin position="31"/>
        <end position="52"/>
    </location>
</feature>
<gene>
    <name evidence="2" type="ORF">SAMN04487992_107120</name>
</gene>
<dbReference type="InterPro" id="IPR046125">
    <property type="entry name" value="DUF6122"/>
</dbReference>
<dbReference type="eggNOG" id="ENOG5032RPW">
    <property type="taxonomic scope" value="Bacteria"/>
</dbReference>
<protein>
    <recommendedName>
        <fullName evidence="4">LexA-binding, inner membrane-associated hydrolase</fullName>
    </recommendedName>
</protein>
<accession>A0A1G7IA39</accession>
<reference evidence="3" key="1">
    <citation type="submission" date="2016-10" db="EMBL/GenBank/DDBJ databases">
        <authorList>
            <person name="Varghese N."/>
            <person name="Submissions S."/>
        </authorList>
    </citation>
    <scope>NUCLEOTIDE SEQUENCE [LARGE SCALE GENOMIC DNA]</scope>
    <source>
        <strain evidence="3">DSM 24729</strain>
    </source>
</reference>
<proteinExistence type="predicted"/>
<dbReference type="RefSeq" id="WP_029445906.1">
    <property type="nucleotide sequence ID" value="NZ_CANLPS010000005.1"/>
</dbReference>
<keyword evidence="3" id="KW-1185">Reference proteome</keyword>
<dbReference type="AlphaFoldDB" id="A0A1G7IA39"/>
<name>A0A1G7IA39_9FLAO</name>
<feature type="transmembrane region" description="Helical" evidence="1">
    <location>
        <begin position="58"/>
        <end position="79"/>
    </location>
</feature>
<evidence type="ECO:0000256" key="1">
    <source>
        <dbReference type="SAM" id="Phobius"/>
    </source>
</evidence>
<dbReference type="Proteomes" id="UP000182114">
    <property type="component" value="Unassembled WGS sequence"/>
</dbReference>
<dbReference type="EMBL" id="FNBD01000007">
    <property type="protein sequence ID" value="SDF09354.1"/>
    <property type="molecule type" value="Genomic_DNA"/>
</dbReference>
<keyword evidence="1" id="KW-0812">Transmembrane</keyword>
<keyword evidence="1" id="KW-0472">Membrane</keyword>
<evidence type="ECO:0000313" key="2">
    <source>
        <dbReference type="EMBL" id="SDF09354.1"/>
    </source>
</evidence>
<dbReference type="Pfam" id="PF19617">
    <property type="entry name" value="DUF6122"/>
    <property type="match status" value="1"/>
</dbReference>
<evidence type="ECO:0000313" key="3">
    <source>
        <dbReference type="Proteomes" id="UP000182114"/>
    </source>
</evidence>
<feature type="transmembrane region" description="Helical" evidence="1">
    <location>
        <begin position="6"/>
        <end position="24"/>
    </location>
</feature>
<sequence>MLRFIAHYGIHFIVPILIGVLFFKRETRARAIIILLAAILIDVDHLFAARIFDPNRCSINFHFFHQYWAIAIYFGLLFFKKTRIFGIALLLHMVADATDCYLMQLEIK</sequence>
<keyword evidence="1" id="KW-1133">Transmembrane helix</keyword>
<organism evidence="2 3">
    <name type="scientific">Cellulophaga baltica</name>
    <dbReference type="NCBI Taxonomy" id="76594"/>
    <lineage>
        <taxon>Bacteria</taxon>
        <taxon>Pseudomonadati</taxon>
        <taxon>Bacteroidota</taxon>
        <taxon>Flavobacteriia</taxon>
        <taxon>Flavobacteriales</taxon>
        <taxon>Flavobacteriaceae</taxon>
        <taxon>Cellulophaga</taxon>
    </lineage>
</organism>
<evidence type="ECO:0008006" key="4">
    <source>
        <dbReference type="Google" id="ProtNLM"/>
    </source>
</evidence>